<keyword evidence="1" id="KW-0472">Membrane</keyword>
<proteinExistence type="predicted"/>
<keyword evidence="1" id="KW-1133">Transmembrane helix</keyword>
<gene>
    <name evidence="2" type="ORF">L5515_007375</name>
</gene>
<keyword evidence="1" id="KW-0812">Transmembrane</keyword>
<organism evidence="2 3">
    <name type="scientific">Caenorhabditis briggsae</name>
    <dbReference type="NCBI Taxonomy" id="6238"/>
    <lineage>
        <taxon>Eukaryota</taxon>
        <taxon>Metazoa</taxon>
        <taxon>Ecdysozoa</taxon>
        <taxon>Nematoda</taxon>
        <taxon>Chromadorea</taxon>
        <taxon>Rhabditida</taxon>
        <taxon>Rhabditina</taxon>
        <taxon>Rhabditomorpha</taxon>
        <taxon>Rhabditoidea</taxon>
        <taxon>Rhabditidae</taxon>
        <taxon>Peloderinae</taxon>
        <taxon>Caenorhabditis</taxon>
    </lineage>
</organism>
<accession>A0AAE9JK06</accession>
<feature type="transmembrane region" description="Helical" evidence="1">
    <location>
        <begin position="70"/>
        <end position="92"/>
    </location>
</feature>
<name>A0AAE9JK06_CAEBR</name>
<dbReference type="EMBL" id="CP092624">
    <property type="protein sequence ID" value="UMM34194.1"/>
    <property type="molecule type" value="Genomic_DNA"/>
</dbReference>
<feature type="transmembrane region" description="Helical" evidence="1">
    <location>
        <begin position="159"/>
        <end position="180"/>
    </location>
</feature>
<sequence length="464" mass="52554">MALIDMENRRNLAIMNLCYILHCYVNPIATLFCNNYHTISHNLCDKPYLKLDRVSKFFYKKFLHLHTRHSIVGCTMNTFWIADFPMISLLAVSRILVFTNRIKTTRFPKPMKVLIFLSWSWIAFVLIYGCATQNLIFVSPGWDYDFSVPYAEFFSNLEITLSLSRLAISYTSYISIAFLIYKQKTIMSCVQSRKNETMILLQSTLVTGYITAMIFVWHQALFAMVSFIDMESKRNQGILNCCLMFHCYVNPTVTILCNNKQAVDDIIESVDDISNSLYELLSNDFKSKEEFTVNDIAMMFKSLAETILKLQSQNTMLKNQNCILNGNLSNLTEKVDGLEENLKLLSSQPKGSPKPPTTLIKTFASAVASTISAPESQITFMRAASLANSEDARKSNVIIKNIDLSEEAIEKAEFASKISKECGTSTPSVFRIPHPAKGPPIVRLAFKSKSSPNSTQSRLQYRGA</sequence>
<protein>
    <submittedName>
        <fullName evidence="2">Uncharacterized protein</fullName>
    </submittedName>
</protein>
<evidence type="ECO:0000256" key="1">
    <source>
        <dbReference type="SAM" id="Phobius"/>
    </source>
</evidence>
<feature type="transmembrane region" description="Helical" evidence="1">
    <location>
        <begin position="12"/>
        <end position="32"/>
    </location>
</feature>
<feature type="transmembrane region" description="Helical" evidence="1">
    <location>
        <begin position="200"/>
        <end position="228"/>
    </location>
</feature>
<feature type="transmembrane region" description="Helical" evidence="1">
    <location>
        <begin position="113"/>
        <end position="139"/>
    </location>
</feature>
<dbReference type="AlphaFoldDB" id="A0AAE9JK06"/>
<evidence type="ECO:0000313" key="2">
    <source>
        <dbReference type="EMBL" id="UMM34194.1"/>
    </source>
</evidence>
<reference evidence="2 3" key="1">
    <citation type="submission" date="2022-04" db="EMBL/GenBank/DDBJ databases">
        <title>Chromosome-level reference genomes for two strains of Caenorhabditis briggsae: an improved platform for comparative genomics.</title>
        <authorList>
            <person name="Stevens L."/>
            <person name="Andersen E."/>
        </authorList>
    </citation>
    <scope>NUCLEOTIDE SEQUENCE [LARGE SCALE GENOMIC DNA]</scope>
    <source>
        <strain evidence="2">VX34</strain>
        <tissue evidence="2">Whole-organism</tissue>
    </source>
</reference>
<keyword evidence="3" id="KW-1185">Reference proteome</keyword>
<dbReference type="Proteomes" id="UP000829354">
    <property type="component" value="Chromosome V"/>
</dbReference>
<evidence type="ECO:0000313" key="3">
    <source>
        <dbReference type="Proteomes" id="UP000829354"/>
    </source>
</evidence>